<accession>A0AAN6JIB7</accession>
<proteinExistence type="predicted"/>
<comment type="caution">
    <text evidence="2">The sequence shown here is derived from an EMBL/GenBank/DDBJ whole genome shotgun (WGS) entry which is preliminary data.</text>
</comment>
<evidence type="ECO:0000256" key="1">
    <source>
        <dbReference type="SAM" id="MobiDB-lite"/>
    </source>
</evidence>
<dbReference type="AlphaFoldDB" id="A0AAN6JIB7"/>
<protein>
    <submittedName>
        <fullName evidence="2">Uncharacterized protein</fullName>
    </submittedName>
</protein>
<feature type="region of interest" description="Disordered" evidence="1">
    <location>
        <begin position="1"/>
        <end position="24"/>
    </location>
</feature>
<dbReference type="Proteomes" id="UP001176521">
    <property type="component" value="Unassembled WGS sequence"/>
</dbReference>
<dbReference type="EMBL" id="JAPDMQ010000408">
    <property type="protein sequence ID" value="KAK0525242.1"/>
    <property type="molecule type" value="Genomic_DNA"/>
</dbReference>
<name>A0AAN6JIB7_9BASI</name>
<sequence>MGISESSEWDVPQQPGPHGRRPNDFTIEKKDGHNFLPVTADDIRLIFDLHTGGLPIMRDLDADDTIVFVCLHCDDTRYPHYTSLLRHLQAPQHPTVPGQAQGEPNPAFQQIAKAIEGAVISIAKAIFNSSP</sequence>
<gene>
    <name evidence="2" type="ORF">OC842_005573</name>
</gene>
<evidence type="ECO:0000313" key="2">
    <source>
        <dbReference type="EMBL" id="KAK0525242.1"/>
    </source>
</evidence>
<reference evidence="2" key="1">
    <citation type="journal article" date="2023" name="PhytoFront">
        <title>Draft Genome Resources of Seven Strains of Tilletia horrida, Causal Agent of Kernel Smut of Rice.</title>
        <authorList>
            <person name="Khanal S."/>
            <person name="Antony Babu S."/>
            <person name="Zhou X.G."/>
        </authorList>
    </citation>
    <scope>NUCLEOTIDE SEQUENCE</scope>
    <source>
        <strain evidence="2">TX3</strain>
    </source>
</reference>
<keyword evidence="3" id="KW-1185">Reference proteome</keyword>
<evidence type="ECO:0000313" key="3">
    <source>
        <dbReference type="Proteomes" id="UP001176521"/>
    </source>
</evidence>
<organism evidence="2 3">
    <name type="scientific">Tilletia horrida</name>
    <dbReference type="NCBI Taxonomy" id="155126"/>
    <lineage>
        <taxon>Eukaryota</taxon>
        <taxon>Fungi</taxon>
        <taxon>Dikarya</taxon>
        <taxon>Basidiomycota</taxon>
        <taxon>Ustilaginomycotina</taxon>
        <taxon>Exobasidiomycetes</taxon>
        <taxon>Tilletiales</taxon>
        <taxon>Tilletiaceae</taxon>
        <taxon>Tilletia</taxon>
    </lineage>
</organism>